<keyword evidence="8" id="KW-1185">Reference proteome</keyword>
<dbReference type="GO" id="GO:0003729">
    <property type="term" value="F:mRNA binding"/>
    <property type="evidence" value="ECO:0007669"/>
    <property type="project" value="TreeGrafter"/>
</dbReference>
<dbReference type="Gene3D" id="4.10.1060.10">
    <property type="entry name" value="Zinc finger, RanBP2-type"/>
    <property type="match status" value="3"/>
</dbReference>
<evidence type="ECO:0000256" key="1">
    <source>
        <dbReference type="ARBA" id="ARBA00022723"/>
    </source>
</evidence>
<evidence type="ECO:0000313" key="7">
    <source>
        <dbReference type="EMBL" id="KAJ8483723.1"/>
    </source>
</evidence>
<feature type="compositionally biased region" description="Basic and acidic residues" evidence="5">
    <location>
        <begin position="279"/>
        <end position="289"/>
    </location>
</feature>
<dbReference type="SMART" id="SM00547">
    <property type="entry name" value="ZnF_RBZ"/>
    <property type="match status" value="3"/>
</dbReference>
<protein>
    <recommendedName>
        <fullName evidence="6">RanBP2-type domain-containing protein</fullName>
    </recommendedName>
</protein>
<evidence type="ECO:0000256" key="5">
    <source>
        <dbReference type="SAM" id="MobiDB-lite"/>
    </source>
</evidence>
<keyword evidence="2 4" id="KW-0863">Zinc-finger</keyword>
<keyword evidence="3" id="KW-0862">Zinc</keyword>
<evidence type="ECO:0000313" key="8">
    <source>
        <dbReference type="Proteomes" id="UP001222027"/>
    </source>
</evidence>
<feature type="domain" description="RanBP2-type" evidence="6">
    <location>
        <begin position="336"/>
        <end position="365"/>
    </location>
</feature>
<name>A0AAV8QZF1_ENSVE</name>
<dbReference type="Pfam" id="PF00641">
    <property type="entry name" value="Zn_ribbon_RanBP"/>
    <property type="match status" value="3"/>
</dbReference>
<dbReference type="PROSITE" id="PS01358">
    <property type="entry name" value="ZF_RANBP2_1"/>
    <property type="match status" value="2"/>
</dbReference>
<dbReference type="EMBL" id="JAQQAF010000005">
    <property type="protein sequence ID" value="KAJ8483723.1"/>
    <property type="molecule type" value="Genomic_DNA"/>
</dbReference>
<reference evidence="7 8" key="1">
    <citation type="submission" date="2022-12" db="EMBL/GenBank/DDBJ databases">
        <title>Chromosome-scale assembly of the Ensete ventricosum genome.</title>
        <authorList>
            <person name="Dussert Y."/>
            <person name="Stocks J."/>
            <person name="Wendawek A."/>
            <person name="Woldeyes F."/>
            <person name="Nichols R.A."/>
            <person name="Borrell J.S."/>
        </authorList>
    </citation>
    <scope>NUCLEOTIDE SEQUENCE [LARGE SCALE GENOMIC DNA]</scope>
    <source>
        <strain evidence="8">cv. Maze</strain>
        <tissue evidence="7">Seeds</tissue>
    </source>
</reference>
<dbReference type="PROSITE" id="PS50199">
    <property type="entry name" value="ZF_RANBP2_2"/>
    <property type="match status" value="3"/>
</dbReference>
<proteinExistence type="predicted"/>
<evidence type="ECO:0000256" key="3">
    <source>
        <dbReference type="ARBA" id="ARBA00022833"/>
    </source>
</evidence>
<dbReference type="PANTHER" id="PTHR23111:SF40">
    <property type="entry name" value="RNA-BINDING PROTEIN INVOLVED IN HETEROCHROMATIN ASSEMBLY-RELATED"/>
    <property type="match status" value="1"/>
</dbReference>
<feature type="domain" description="RanBP2-type" evidence="6">
    <location>
        <begin position="297"/>
        <end position="326"/>
    </location>
</feature>
<feature type="region of interest" description="Disordered" evidence="5">
    <location>
        <begin position="266"/>
        <end position="289"/>
    </location>
</feature>
<organism evidence="7 8">
    <name type="scientific">Ensete ventricosum</name>
    <name type="common">Abyssinian banana</name>
    <name type="synonym">Musa ensete</name>
    <dbReference type="NCBI Taxonomy" id="4639"/>
    <lineage>
        <taxon>Eukaryota</taxon>
        <taxon>Viridiplantae</taxon>
        <taxon>Streptophyta</taxon>
        <taxon>Embryophyta</taxon>
        <taxon>Tracheophyta</taxon>
        <taxon>Spermatophyta</taxon>
        <taxon>Magnoliopsida</taxon>
        <taxon>Liliopsida</taxon>
        <taxon>Zingiberales</taxon>
        <taxon>Musaceae</taxon>
        <taxon>Ensete</taxon>
    </lineage>
</organism>
<keyword evidence="1" id="KW-0479">Metal-binding</keyword>
<feature type="region of interest" description="Disordered" evidence="5">
    <location>
        <begin position="403"/>
        <end position="423"/>
    </location>
</feature>
<evidence type="ECO:0000256" key="4">
    <source>
        <dbReference type="PROSITE-ProRule" id="PRU00322"/>
    </source>
</evidence>
<dbReference type="PANTHER" id="PTHR23111">
    <property type="entry name" value="ZINC FINGER PROTEIN"/>
    <property type="match status" value="1"/>
</dbReference>
<gene>
    <name evidence="7" type="ORF">OPV22_016208</name>
</gene>
<evidence type="ECO:0000256" key="2">
    <source>
        <dbReference type="ARBA" id="ARBA00022771"/>
    </source>
</evidence>
<dbReference type="Proteomes" id="UP001222027">
    <property type="component" value="Unassembled WGS sequence"/>
</dbReference>
<dbReference type="GO" id="GO:0008270">
    <property type="term" value="F:zinc ion binding"/>
    <property type="evidence" value="ECO:0007669"/>
    <property type="project" value="UniProtKB-KW"/>
</dbReference>
<sequence length="540" mass="60474">MMAPASRLLHLSSAPFIRSCRFGARSISPSLLLPSPYYHRRFPSSLPVAQPPSLRSHATWSFAVIAADGPVASVVEPPASSHPWPEWDRFLDKLRGKGYFAVPTSTIPAGSVEGEGTSVFSEDDGASVELNRVKNACLKFSRERFDIFSSLPREDIQAVVEYGCPNVFRKAVNSAKRLRAYLQLDEGDVCNACNLRGACDRAYIIPKEDEGPRTVDIVRILLSYAVNPKQLSGGENSAVKEQVQKSARNLLSELIKLSDTIIDPTVSRPVMKSPSPKEPYQKVRSGKDRRASNVEMKRGDWLCPNCNFLNFARNLCCLECKADGPKKVHLGSAEMKAGDWTCPECEFMNFARNRECVRCQGPRPKRELNPGEWECPLCYYVNFRRNMVCKKCNGDRPVDEGNQLEDHSWKSPKDSKKNNPIKFVHDDGDVVDRDDGTLPYREKINFSLAKRATPGTRSIRQQFFSTLLSRDRSSSAERRTSWMDFSLLAQVSFIFLNELKDIVCNATGGGQATNGGKNQTGILVEISKYELDQKLFHFPG</sequence>
<dbReference type="InterPro" id="IPR001876">
    <property type="entry name" value="Znf_RanBP2"/>
</dbReference>
<accession>A0AAV8QZF1</accession>
<dbReference type="AlphaFoldDB" id="A0AAV8QZF1"/>
<dbReference type="GO" id="GO:0005737">
    <property type="term" value="C:cytoplasm"/>
    <property type="evidence" value="ECO:0007669"/>
    <property type="project" value="TreeGrafter"/>
</dbReference>
<dbReference type="InterPro" id="IPR036443">
    <property type="entry name" value="Znf_RanBP2_sf"/>
</dbReference>
<feature type="domain" description="RanBP2-type" evidence="6">
    <location>
        <begin position="369"/>
        <end position="398"/>
    </location>
</feature>
<dbReference type="SUPFAM" id="SSF90209">
    <property type="entry name" value="Ran binding protein zinc finger-like"/>
    <property type="match status" value="3"/>
</dbReference>
<evidence type="ECO:0000259" key="6">
    <source>
        <dbReference type="PROSITE" id="PS50199"/>
    </source>
</evidence>
<comment type="caution">
    <text evidence="7">The sequence shown here is derived from an EMBL/GenBank/DDBJ whole genome shotgun (WGS) entry which is preliminary data.</text>
</comment>